<gene>
    <name evidence="1" type="ORF">F4V73_01610</name>
</gene>
<protein>
    <recommendedName>
        <fullName evidence="3">Pertussis toxin subunit 1</fullName>
    </recommendedName>
</protein>
<organism evidence="1 2">
    <name type="scientific">Morganella psychrotolerans</name>
    <dbReference type="NCBI Taxonomy" id="368603"/>
    <lineage>
        <taxon>Bacteria</taxon>
        <taxon>Pseudomonadati</taxon>
        <taxon>Pseudomonadota</taxon>
        <taxon>Gammaproteobacteria</taxon>
        <taxon>Enterobacterales</taxon>
        <taxon>Morganellaceae</taxon>
        <taxon>Morganella</taxon>
    </lineage>
</organism>
<comment type="caution">
    <text evidence="1">The sequence shown here is derived from an EMBL/GenBank/DDBJ whole genome shotgun (WGS) entry which is preliminary data.</text>
</comment>
<dbReference type="GO" id="GO:0003950">
    <property type="term" value="F:NAD+ poly-ADP-ribosyltransferase activity"/>
    <property type="evidence" value="ECO:0007669"/>
    <property type="project" value="InterPro"/>
</dbReference>
<dbReference type="Pfam" id="PF02917">
    <property type="entry name" value="Pertussis_S1"/>
    <property type="match status" value="1"/>
</dbReference>
<evidence type="ECO:0008006" key="3">
    <source>
        <dbReference type="Google" id="ProtNLM"/>
    </source>
</evidence>
<dbReference type="RefSeq" id="WP_150384583.1">
    <property type="nucleotide sequence ID" value="NZ_BAAAFS010000001.1"/>
</dbReference>
<reference evidence="1 2" key="1">
    <citation type="submission" date="2019-09" db="EMBL/GenBank/DDBJ databases">
        <title>Draft genome sequence of various Type strains from the CCUG.</title>
        <authorList>
            <person name="Pineiro-Iglesias B."/>
            <person name="Tunovic T."/>
            <person name="Unosson C."/>
            <person name="Inganas E."/>
            <person name="Ohlen M."/>
            <person name="Cardew S."/>
            <person name="Jensie-Markopoulos S."/>
            <person name="Salva-Serra F."/>
            <person name="Jaen-Luchoro D."/>
            <person name="Karlsson R."/>
            <person name="Svensson-Stadler L."/>
            <person name="Chun J."/>
            <person name="Moore E."/>
        </authorList>
    </citation>
    <scope>NUCLEOTIDE SEQUENCE [LARGE SCALE GENOMIC DNA]</scope>
    <source>
        <strain evidence="1 2">CCUG 53682T</strain>
    </source>
</reference>
<sequence length="259" mass="29386">MNKLISYLFFFFAAIITPLSFAFTPEVVYRVDYRHPDVVFNSGFTPWGNNTELLPHIIGDTLRNRTDGLIGTTSNPRSAAQIAADVMPSDDDVAWLYEIVPNNNFYDVNSSLLNAAVTHNFTSAIATQSLNIYSRYSWQFEYVSRAAINSSQIIRAREIRWVNGQIEMHNTTVHENEHFVHTVPSVNSDYLVPTQSVDNLPVNFFGRYDDNPVGIYFGFDGCDNLLRKGPECKSVSYSVFTESVIKELNSKLLIVLKNY</sequence>
<evidence type="ECO:0000313" key="1">
    <source>
        <dbReference type="EMBL" id="KAA8716612.1"/>
    </source>
</evidence>
<name>A0A5M9R8U1_9GAMM</name>
<proteinExistence type="predicted"/>
<dbReference type="InterPro" id="IPR003898">
    <property type="entry name" value="Borpert_toxA"/>
</dbReference>
<dbReference type="SUPFAM" id="SSF56399">
    <property type="entry name" value="ADP-ribosylation"/>
    <property type="match status" value="1"/>
</dbReference>
<evidence type="ECO:0000313" key="2">
    <source>
        <dbReference type="Proteomes" id="UP000322181"/>
    </source>
</evidence>
<dbReference type="Proteomes" id="UP000322181">
    <property type="component" value="Unassembled WGS sequence"/>
</dbReference>
<dbReference type="GO" id="GO:0005576">
    <property type="term" value="C:extracellular region"/>
    <property type="evidence" value="ECO:0007669"/>
    <property type="project" value="InterPro"/>
</dbReference>
<dbReference type="AlphaFoldDB" id="A0A5M9R8U1"/>
<accession>A0A5M9R8U1</accession>
<dbReference type="EMBL" id="VXKB01000001">
    <property type="protein sequence ID" value="KAA8716612.1"/>
    <property type="molecule type" value="Genomic_DNA"/>
</dbReference>
<dbReference type="Gene3D" id="3.90.210.10">
    <property type="entry name" value="Heat-Labile Enterotoxin, subunit A"/>
    <property type="match status" value="1"/>
</dbReference>